<dbReference type="EMBL" id="JAELVR010000013">
    <property type="protein sequence ID" value="MBJ6373325.1"/>
    <property type="molecule type" value="Genomic_DNA"/>
</dbReference>
<feature type="signal peptide" evidence="1">
    <location>
        <begin position="1"/>
        <end position="21"/>
    </location>
</feature>
<organism evidence="2 3">
    <name type="scientific">Sedimentitalea arenosa</name>
    <dbReference type="NCBI Taxonomy" id="2798803"/>
    <lineage>
        <taxon>Bacteria</taxon>
        <taxon>Pseudomonadati</taxon>
        <taxon>Pseudomonadota</taxon>
        <taxon>Alphaproteobacteria</taxon>
        <taxon>Rhodobacterales</taxon>
        <taxon>Paracoccaceae</taxon>
        <taxon>Sedimentitalea</taxon>
    </lineage>
</organism>
<keyword evidence="1" id="KW-0732">Signal</keyword>
<evidence type="ECO:0000313" key="2">
    <source>
        <dbReference type="EMBL" id="MBJ6373325.1"/>
    </source>
</evidence>
<accession>A0A8J7J8N8</accession>
<name>A0A8J7J8N8_9RHOB</name>
<evidence type="ECO:0000256" key="1">
    <source>
        <dbReference type="SAM" id="SignalP"/>
    </source>
</evidence>
<comment type="caution">
    <text evidence="2">The sequence shown here is derived from an EMBL/GenBank/DDBJ whole genome shotgun (WGS) entry which is preliminary data.</text>
</comment>
<dbReference type="Proteomes" id="UP000619079">
    <property type="component" value="Unassembled WGS sequence"/>
</dbReference>
<reference evidence="2" key="1">
    <citation type="submission" date="2020-12" db="EMBL/GenBank/DDBJ databases">
        <title>Sedimentitalea sp. nov., isolated from sand in Incheon.</title>
        <authorList>
            <person name="Kim W."/>
        </authorList>
    </citation>
    <scope>NUCLEOTIDE SEQUENCE</scope>
    <source>
        <strain evidence="2">CAU 1593</strain>
    </source>
</reference>
<protein>
    <submittedName>
        <fullName evidence="2">Uncharacterized protein</fullName>
    </submittedName>
</protein>
<gene>
    <name evidence="2" type="ORF">JF290_17495</name>
</gene>
<dbReference type="AlphaFoldDB" id="A0A8J7J8N8"/>
<dbReference type="RefSeq" id="WP_199026203.1">
    <property type="nucleotide sequence ID" value="NZ_JAELVR010000013.1"/>
</dbReference>
<evidence type="ECO:0000313" key="3">
    <source>
        <dbReference type="Proteomes" id="UP000619079"/>
    </source>
</evidence>
<proteinExistence type="predicted"/>
<sequence length="217" mass="23889">MRTKLIAVVAALALNQAAAQAEEAYDLIFKTETLSDVSTASVLVYDRNVVIAADPDRAARNTGSVNLTFEPDDMARLTFFQDGKHRGLGQFPASVGNPVVMYFVETVLRDVAHQAGGSPFYIRNRIKDALVQEADIHAAQFRFDGRALASREVTLHPFENDENRERMKGYGDLALTFTMSEEIPGWYGSLVAKVPGESDETPLYTNALTLQAVETTQ</sequence>
<keyword evidence="3" id="KW-1185">Reference proteome</keyword>
<feature type="chain" id="PRO_5035229869" evidence="1">
    <location>
        <begin position="22"/>
        <end position="217"/>
    </location>
</feature>